<accession>A0ABU7E568</accession>
<evidence type="ECO:0000313" key="2">
    <source>
        <dbReference type="EMBL" id="MED6281714.1"/>
    </source>
</evidence>
<organism evidence="2 3">
    <name type="scientific">Characodon lateralis</name>
    <dbReference type="NCBI Taxonomy" id="208331"/>
    <lineage>
        <taxon>Eukaryota</taxon>
        <taxon>Metazoa</taxon>
        <taxon>Chordata</taxon>
        <taxon>Craniata</taxon>
        <taxon>Vertebrata</taxon>
        <taxon>Euteleostomi</taxon>
        <taxon>Actinopterygii</taxon>
        <taxon>Neopterygii</taxon>
        <taxon>Teleostei</taxon>
        <taxon>Neoteleostei</taxon>
        <taxon>Acanthomorphata</taxon>
        <taxon>Ovalentaria</taxon>
        <taxon>Atherinomorphae</taxon>
        <taxon>Cyprinodontiformes</taxon>
        <taxon>Goodeidae</taxon>
        <taxon>Characodon</taxon>
    </lineage>
</organism>
<evidence type="ECO:0000256" key="1">
    <source>
        <dbReference type="SAM" id="MobiDB-lite"/>
    </source>
</evidence>
<sequence>MPDCFSSPISVPVHAEAPTPQYFASLVIEMLLDAHLPACLPSNSLHSTNAIPRRKSNRENITRTPFSS</sequence>
<dbReference type="EMBL" id="JAHUTJ010043700">
    <property type="protein sequence ID" value="MED6281714.1"/>
    <property type="molecule type" value="Genomic_DNA"/>
</dbReference>
<dbReference type="Proteomes" id="UP001352852">
    <property type="component" value="Unassembled WGS sequence"/>
</dbReference>
<name>A0ABU7E568_9TELE</name>
<reference evidence="2 3" key="1">
    <citation type="submission" date="2021-06" db="EMBL/GenBank/DDBJ databases">
        <authorList>
            <person name="Palmer J.M."/>
        </authorList>
    </citation>
    <scope>NUCLEOTIDE SEQUENCE [LARGE SCALE GENOMIC DNA]</scope>
    <source>
        <strain evidence="2 3">CL_MEX2019</strain>
        <tissue evidence="2">Muscle</tissue>
    </source>
</reference>
<feature type="region of interest" description="Disordered" evidence="1">
    <location>
        <begin position="45"/>
        <end position="68"/>
    </location>
</feature>
<proteinExistence type="predicted"/>
<gene>
    <name evidence="2" type="ORF">CHARACLAT_024512</name>
</gene>
<keyword evidence="3" id="KW-1185">Reference proteome</keyword>
<protein>
    <submittedName>
        <fullName evidence="2">Uncharacterized protein</fullName>
    </submittedName>
</protein>
<comment type="caution">
    <text evidence="2">The sequence shown here is derived from an EMBL/GenBank/DDBJ whole genome shotgun (WGS) entry which is preliminary data.</text>
</comment>
<evidence type="ECO:0000313" key="3">
    <source>
        <dbReference type="Proteomes" id="UP001352852"/>
    </source>
</evidence>